<evidence type="ECO:0000313" key="3">
    <source>
        <dbReference type="EMBL" id="UVQ76695.1"/>
    </source>
</evidence>
<keyword evidence="5" id="KW-1185">Reference proteome</keyword>
<keyword evidence="2" id="KW-0808">Transferase</keyword>
<dbReference type="Proteomes" id="UP001060104">
    <property type="component" value="Chromosome"/>
</dbReference>
<feature type="domain" description="Reverse transcriptase" evidence="1">
    <location>
        <begin position="200"/>
        <end position="350"/>
    </location>
</feature>
<dbReference type="Proteomes" id="UP000095606">
    <property type="component" value="Unassembled WGS sequence"/>
</dbReference>
<evidence type="ECO:0000259" key="1">
    <source>
        <dbReference type="Pfam" id="PF00078"/>
    </source>
</evidence>
<dbReference type="EMBL" id="CZAE01000001">
    <property type="protein sequence ID" value="CUO41885.1"/>
    <property type="molecule type" value="Genomic_DNA"/>
</dbReference>
<reference evidence="2 4" key="1">
    <citation type="submission" date="2015-09" db="EMBL/GenBank/DDBJ databases">
        <authorList>
            <consortium name="Pathogen Informatics"/>
        </authorList>
    </citation>
    <scope>NUCLEOTIDE SEQUENCE [LARGE SCALE GENOMIC DNA]</scope>
    <source>
        <strain evidence="2 4">2789STDY5834846</strain>
    </source>
</reference>
<accession>A0A174F109</accession>
<sequence length="730" mass="87318">MKKRRKIRLKYKKERVLLSDVLPYELPVIFTNRYFYRFLVSNEVKFDGTELSWKEGIKKDALAVLNFIFSPYLNRDLITLANNRIVFKDKIVSIPFLYKIKHKPHKLRRLALIHPVNQMEIVSFYEKYKSLILYYCGQDEFSLRHPERVACYFYYKDRLHHTLLGQKIDKLELFFNEYENLKTYFSYKEYSNIYKFYEDYRYQNAEKRFEHLHKFDIQSCFDSIYTHSITWAVSGGKDEYKKHFRGKSKSFGDDWDGIMRRMNYNETNGIVIGPEFSRIFAEIILQYIDKKVKQTLLDAGYKNNEHYSCYRYVDDVFFYYNDTKILERAMSAFEHLLHEYKLCISKEKSDDWERPFITPISVSKIKIDALLSDFIRMRKSHQDIEDVLEDEIAEDEEIDDVDDRKIEEALECKDFIYINSKEVNRAFKSLMVENDVKSKDIMNYTLAVISTKLESLLKKFDKNFYVLTKAVEQHKRKNECQKKIYQMEKMLHRYLDGMIDVIFFLYSDCKRVNTTLKMMNILNNMIIYLGSNYKEKDGRIIKRFSSALRDEISKKIQNEITIVFKTTSFDINAQIETLYFLITLKSMPRHYGIDSNSLNNYFSGRGNDRFDTSKLNALSIIILMYYYGNTKAFGNDKKYLIEGINNKYKSVNLPDKRKDAELIILALDLLACPYITHNDRKVMCKVLQIDEAKQTLIERYFRRHKFMFTKWTNVDLTKELGAKVSQEVYT</sequence>
<reference evidence="3" key="2">
    <citation type="submission" date="2022-08" db="EMBL/GenBank/DDBJ databases">
        <title>Genome Sequencing of Bacteroides fragilis Group Isolates with Nanopore Technology.</title>
        <authorList>
            <person name="Tisza M.J."/>
            <person name="Smith D."/>
            <person name="Dekker J.P."/>
        </authorList>
    </citation>
    <scope>NUCLEOTIDE SEQUENCE</scope>
    <source>
        <strain evidence="3">BFG-527</strain>
    </source>
</reference>
<evidence type="ECO:0000313" key="2">
    <source>
        <dbReference type="EMBL" id="CUO41885.1"/>
    </source>
</evidence>
<protein>
    <submittedName>
        <fullName evidence="3">RNA-directed DNA polymerase</fullName>
    </submittedName>
    <submittedName>
        <fullName evidence="2">Reverse transcriptase (RNA-dependent DNA polymerase)</fullName>
    </submittedName>
</protein>
<evidence type="ECO:0000313" key="4">
    <source>
        <dbReference type="Proteomes" id="UP000095606"/>
    </source>
</evidence>
<keyword evidence="2" id="KW-0548">Nucleotidyltransferase</keyword>
<keyword evidence="2" id="KW-0695">RNA-directed DNA polymerase</keyword>
<dbReference type="GO" id="GO:0003964">
    <property type="term" value="F:RNA-directed DNA polymerase activity"/>
    <property type="evidence" value="ECO:0007669"/>
    <property type="project" value="UniProtKB-KW"/>
</dbReference>
<dbReference type="Pfam" id="PF00078">
    <property type="entry name" value="RVT_1"/>
    <property type="match status" value="1"/>
</dbReference>
<dbReference type="GeneID" id="69588914"/>
<dbReference type="InterPro" id="IPR000477">
    <property type="entry name" value="RT_dom"/>
</dbReference>
<dbReference type="AlphaFoldDB" id="A0A174F109"/>
<proteinExistence type="predicted"/>
<dbReference type="NCBIfam" id="NF041748">
    <property type="entry name" value="Drt3b"/>
    <property type="match status" value="1"/>
</dbReference>
<dbReference type="RefSeq" id="WP_055268638.1">
    <property type="nucleotide sequence ID" value="NZ_CABMFH010000001.1"/>
</dbReference>
<name>A0A174F109_9BACE</name>
<organism evidence="2 4">
    <name type="scientific">Bacteroides faecis</name>
    <dbReference type="NCBI Taxonomy" id="674529"/>
    <lineage>
        <taxon>Bacteria</taxon>
        <taxon>Pseudomonadati</taxon>
        <taxon>Bacteroidota</taxon>
        <taxon>Bacteroidia</taxon>
        <taxon>Bacteroidales</taxon>
        <taxon>Bacteroidaceae</taxon>
        <taxon>Bacteroides</taxon>
    </lineage>
</organism>
<dbReference type="EMBL" id="CP103141">
    <property type="protein sequence ID" value="UVQ76695.1"/>
    <property type="molecule type" value="Genomic_DNA"/>
</dbReference>
<accession>A0A3E5GMX1</accession>
<dbReference type="CDD" id="cd01646">
    <property type="entry name" value="RT_Bac_retron_I"/>
    <property type="match status" value="1"/>
</dbReference>
<gene>
    <name evidence="2" type="ORF">ERS852461_00235</name>
    <name evidence="3" type="ORF">NXY30_10130</name>
</gene>
<evidence type="ECO:0000313" key="5">
    <source>
        <dbReference type="Proteomes" id="UP001060104"/>
    </source>
</evidence>